<evidence type="ECO:0000313" key="8">
    <source>
        <dbReference type="Proteomes" id="UP000054785"/>
    </source>
</evidence>
<evidence type="ECO:0000313" key="7">
    <source>
        <dbReference type="EMBL" id="KTD04491.1"/>
    </source>
</evidence>
<comment type="subcellular location">
    <subcellularLocation>
        <location evidence="1">Membrane</location>
        <topology evidence="1">Multi-pass membrane protein</topology>
    </subcellularLocation>
</comment>
<dbReference type="InterPro" id="IPR029044">
    <property type="entry name" value="Nucleotide-diphossugar_trans"/>
</dbReference>
<keyword evidence="4" id="KW-0812">Transmembrane</keyword>
<dbReference type="PANTHER" id="PTHR43867:SF2">
    <property type="entry name" value="CELLULOSE SYNTHASE CATALYTIC SUBUNIT A [UDP-FORMING]"/>
    <property type="match status" value="1"/>
</dbReference>
<evidence type="ECO:0000256" key="5">
    <source>
        <dbReference type="ARBA" id="ARBA00022989"/>
    </source>
</evidence>
<keyword evidence="5" id="KW-1133">Transmembrane helix</keyword>
<dbReference type="SUPFAM" id="SSF53448">
    <property type="entry name" value="Nucleotide-diphospho-sugar transferases"/>
    <property type="match status" value="1"/>
</dbReference>
<dbReference type="NCBIfam" id="NF011305">
    <property type="entry name" value="PRK14716.1-3"/>
    <property type="match status" value="1"/>
</dbReference>
<dbReference type="STRING" id="45065.Lgee_0101"/>
<dbReference type="GO" id="GO:0016020">
    <property type="term" value="C:membrane"/>
    <property type="evidence" value="ECO:0007669"/>
    <property type="project" value="UniProtKB-SubCell"/>
</dbReference>
<keyword evidence="8" id="KW-1185">Reference proteome</keyword>
<accession>A0A0W0U9M2</accession>
<comment type="caution">
    <text evidence="7">The sequence shown here is derived from an EMBL/GenBank/DDBJ whole genome shotgun (WGS) entry which is preliminary data.</text>
</comment>
<protein>
    <submittedName>
        <fullName evidence="7">Bacteriophage N4 adsorption protein B</fullName>
    </submittedName>
</protein>
<keyword evidence="2" id="KW-0328">Glycosyltransferase</keyword>
<dbReference type="GO" id="GO:0016757">
    <property type="term" value="F:glycosyltransferase activity"/>
    <property type="evidence" value="ECO:0007669"/>
    <property type="project" value="UniProtKB-KW"/>
</dbReference>
<dbReference type="RefSeq" id="WP_051550858.1">
    <property type="nucleotide sequence ID" value="NZ_CAAAHN010000012.1"/>
</dbReference>
<proteinExistence type="predicted"/>
<dbReference type="Proteomes" id="UP000054785">
    <property type="component" value="Unassembled WGS sequence"/>
</dbReference>
<keyword evidence="6" id="KW-0472">Membrane</keyword>
<sequence length="626" mass="73417">MMLLIIYFVMWYLLVILAVLFALSAIDDLFIDFWYWTRYFRRLWKTRHYKPLTYEMLVAKPEQRIAVLVPCWHEADVIGSMLRQNCYSIDYDNYCLFVGVYPNDPDTIEAVQAVARENAHVHCVIGKKPGPTNKAMNLNGVYEYVKEYEKTLATPFDIFVFHDSEDVIHPLSFRLYNYLMPKNDMIQIPVFPLAVPYRKFTHWLYADEFAENHTKDIIVRETIRGHVPSAGVGTAFSSRALKLMENPETHTPFSTDSLTEDYRTSLEMRLLGLKQIFVLRQIERMQWKKRWFGRGYVLKPTKEYIATRALFPLEYSKAVRQKARWIIGIVFQEWAHTGWPKSWKLRFTLAHDRKGFVTHFINGFGYFVFAFWVFYSFFTWAMPEYPTLQEQLSLHPWVWWLIIGVTCVMIERMIQRAIAIHRVYQNWIPALLSIPRAFFGNILNLHALLRAYRVYYKAPKTSAPSKQPAWDKTDHHFPGSHLLTPYRRRLGDLLVEKGLISSKQLQDAILLQQQSGKRLGDILLRHGMISAEKLQETLSQQYRLSLFPESAVPKALQRCQETLPQKLIQWLLAHDVTPVEYDPQKHTLTLLIDDPTNELFLAKVMQHVAPLKVVFVLGQAMPNESD</sequence>
<gene>
    <name evidence="7" type="ORF">Lgee_0101</name>
</gene>
<keyword evidence="3" id="KW-0808">Transferase</keyword>
<dbReference type="PATRIC" id="fig|45065.4.peg.111"/>
<dbReference type="OrthoDB" id="5294733at2"/>
<dbReference type="Pfam" id="PF13641">
    <property type="entry name" value="Glyco_tranf_2_3"/>
    <property type="match status" value="1"/>
</dbReference>
<dbReference type="PANTHER" id="PTHR43867">
    <property type="entry name" value="CELLULOSE SYNTHASE CATALYTIC SUBUNIT A [UDP-FORMING]"/>
    <property type="match status" value="1"/>
</dbReference>
<evidence type="ECO:0000256" key="6">
    <source>
        <dbReference type="ARBA" id="ARBA00023136"/>
    </source>
</evidence>
<dbReference type="EMBL" id="LNYC01000003">
    <property type="protein sequence ID" value="KTD04491.1"/>
    <property type="molecule type" value="Genomic_DNA"/>
</dbReference>
<dbReference type="Gene3D" id="3.90.550.10">
    <property type="entry name" value="Spore Coat Polysaccharide Biosynthesis Protein SpsA, Chain A"/>
    <property type="match status" value="1"/>
</dbReference>
<reference evidence="7 8" key="1">
    <citation type="submission" date="2015-11" db="EMBL/GenBank/DDBJ databases">
        <title>Genomic analysis of 38 Legionella species identifies large and diverse effector repertoires.</title>
        <authorList>
            <person name="Burstein D."/>
            <person name="Amaro F."/>
            <person name="Zusman T."/>
            <person name="Lifshitz Z."/>
            <person name="Cohen O."/>
            <person name="Gilbert J.A."/>
            <person name="Pupko T."/>
            <person name="Shuman H.A."/>
            <person name="Segal G."/>
        </authorList>
    </citation>
    <scope>NUCLEOTIDE SEQUENCE [LARGE SCALE GENOMIC DNA]</scope>
    <source>
        <strain evidence="7 8">ATCC 49504</strain>
    </source>
</reference>
<evidence type="ECO:0000256" key="1">
    <source>
        <dbReference type="ARBA" id="ARBA00004141"/>
    </source>
</evidence>
<dbReference type="AlphaFoldDB" id="A0A0W0U9M2"/>
<organism evidence="7 8">
    <name type="scientific">Legionella geestiana</name>
    <dbReference type="NCBI Taxonomy" id="45065"/>
    <lineage>
        <taxon>Bacteria</taxon>
        <taxon>Pseudomonadati</taxon>
        <taxon>Pseudomonadota</taxon>
        <taxon>Gammaproteobacteria</taxon>
        <taxon>Legionellales</taxon>
        <taxon>Legionellaceae</taxon>
        <taxon>Legionella</taxon>
    </lineage>
</organism>
<evidence type="ECO:0000256" key="2">
    <source>
        <dbReference type="ARBA" id="ARBA00022676"/>
    </source>
</evidence>
<dbReference type="InterPro" id="IPR050321">
    <property type="entry name" value="Glycosyltr_2/OpgH_subfam"/>
</dbReference>
<dbReference type="InterPro" id="IPR037257">
    <property type="entry name" value="T2SS_E_N_sf"/>
</dbReference>
<evidence type="ECO:0000256" key="4">
    <source>
        <dbReference type="ARBA" id="ARBA00022692"/>
    </source>
</evidence>
<evidence type="ECO:0000256" key="3">
    <source>
        <dbReference type="ARBA" id="ARBA00022679"/>
    </source>
</evidence>
<dbReference type="Gene3D" id="1.10.40.70">
    <property type="match status" value="1"/>
</dbReference>
<dbReference type="SUPFAM" id="SSF160246">
    <property type="entry name" value="EspE N-terminal domain-like"/>
    <property type="match status" value="1"/>
</dbReference>
<name>A0A0W0U9M2_9GAMM</name>